<reference evidence="1 2" key="1">
    <citation type="journal article" date="2022" name="Arch. Microbiol.">
        <title>Paraburkholderia bengalensis sp. nov. isolated from roots of Oryza sativa, IR64.</title>
        <authorList>
            <person name="Nag P."/>
            <person name="Mondal N."/>
            <person name="Sarkar J."/>
            <person name="Das S."/>
        </authorList>
    </citation>
    <scope>NUCLEOTIDE SEQUENCE [LARGE SCALE GENOMIC DNA]</scope>
    <source>
        <strain evidence="1 2">IR64_4_BI</strain>
    </source>
</reference>
<protein>
    <submittedName>
        <fullName evidence="1">Uncharacterized protein</fullName>
    </submittedName>
</protein>
<gene>
    <name evidence="1" type="ORF">H3V53_07295</name>
</gene>
<dbReference type="Proteomes" id="UP001386437">
    <property type="component" value="Unassembled WGS sequence"/>
</dbReference>
<accession>A0ABU8INI0</accession>
<name>A0ABU8INI0_9BURK</name>
<dbReference type="EMBL" id="JACFYJ010000008">
    <property type="protein sequence ID" value="MEI5997013.1"/>
    <property type="molecule type" value="Genomic_DNA"/>
</dbReference>
<comment type="caution">
    <text evidence="1">The sequence shown here is derived from an EMBL/GenBank/DDBJ whole genome shotgun (WGS) entry which is preliminary data.</text>
</comment>
<sequence length="53" mass="5696">MSDAVLHECSETAGVALGKDFKAGAKRDAHCRDIVAASAKERAFTLTRRFESA</sequence>
<evidence type="ECO:0000313" key="2">
    <source>
        <dbReference type="Proteomes" id="UP001386437"/>
    </source>
</evidence>
<keyword evidence="2" id="KW-1185">Reference proteome</keyword>
<organism evidence="1 2">
    <name type="scientific">Paraburkholderia bengalensis</name>
    <dbReference type="NCBI Taxonomy" id="2747562"/>
    <lineage>
        <taxon>Bacteria</taxon>
        <taxon>Pseudomonadati</taxon>
        <taxon>Pseudomonadota</taxon>
        <taxon>Betaproteobacteria</taxon>
        <taxon>Burkholderiales</taxon>
        <taxon>Burkholderiaceae</taxon>
        <taxon>Paraburkholderia</taxon>
    </lineage>
</organism>
<dbReference type="RefSeq" id="WP_336597395.1">
    <property type="nucleotide sequence ID" value="NZ_JACFYJ010000008.1"/>
</dbReference>
<proteinExistence type="predicted"/>
<evidence type="ECO:0000313" key="1">
    <source>
        <dbReference type="EMBL" id="MEI5997013.1"/>
    </source>
</evidence>